<evidence type="ECO:0000313" key="2">
    <source>
        <dbReference type="EMBL" id="VDP40325.1"/>
    </source>
</evidence>
<evidence type="ECO:0000313" key="3">
    <source>
        <dbReference type="Proteomes" id="UP000279833"/>
    </source>
</evidence>
<proteinExistence type="predicted"/>
<organism evidence="4">
    <name type="scientific">Schistosoma curassoni</name>
    <dbReference type="NCBI Taxonomy" id="6186"/>
    <lineage>
        <taxon>Eukaryota</taxon>
        <taxon>Metazoa</taxon>
        <taxon>Spiralia</taxon>
        <taxon>Lophotrochozoa</taxon>
        <taxon>Platyhelminthes</taxon>
        <taxon>Trematoda</taxon>
        <taxon>Digenea</taxon>
        <taxon>Strigeidida</taxon>
        <taxon>Schistosomatoidea</taxon>
        <taxon>Schistosomatidae</taxon>
        <taxon>Schistosoma</taxon>
    </lineage>
</organism>
<keyword evidence="3" id="KW-1185">Reference proteome</keyword>
<sequence>MCKSTMQTILDTGSVFHSFIYTISSFEIAWMITSFRVTSIAVRIRAFISVST</sequence>
<protein>
    <submittedName>
        <fullName evidence="2 4">Uncharacterized protein</fullName>
    </submittedName>
</protein>
<name>A0A183K6A8_9TREM</name>
<dbReference type="WBParaSite" id="SCUD_0001053301-mRNA-1">
    <property type="protein sequence ID" value="SCUD_0001053301-mRNA-1"/>
    <property type="gene ID" value="SCUD_0001053301"/>
</dbReference>
<reference evidence="4" key="1">
    <citation type="submission" date="2016-06" db="UniProtKB">
        <authorList>
            <consortium name="WormBaseParasite"/>
        </authorList>
    </citation>
    <scope>IDENTIFICATION</scope>
</reference>
<keyword evidence="1" id="KW-0472">Membrane</keyword>
<gene>
    <name evidence="2" type="ORF">SCUD_LOCUS10532</name>
</gene>
<dbReference type="EMBL" id="UZAK01033835">
    <property type="protein sequence ID" value="VDP40325.1"/>
    <property type="molecule type" value="Genomic_DNA"/>
</dbReference>
<reference evidence="2 3" key="2">
    <citation type="submission" date="2018-11" db="EMBL/GenBank/DDBJ databases">
        <authorList>
            <consortium name="Pathogen Informatics"/>
        </authorList>
    </citation>
    <scope>NUCLEOTIDE SEQUENCE [LARGE SCALE GENOMIC DNA]</scope>
    <source>
        <strain evidence="2">Dakar</strain>
        <strain evidence="3">Dakar, Senegal</strain>
    </source>
</reference>
<keyword evidence="1" id="KW-0812">Transmembrane</keyword>
<feature type="transmembrane region" description="Helical" evidence="1">
    <location>
        <begin position="15"/>
        <end position="35"/>
    </location>
</feature>
<dbReference type="Proteomes" id="UP000279833">
    <property type="component" value="Unassembled WGS sequence"/>
</dbReference>
<evidence type="ECO:0000313" key="4">
    <source>
        <dbReference type="WBParaSite" id="SCUD_0001053301-mRNA-1"/>
    </source>
</evidence>
<evidence type="ECO:0000256" key="1">
    <source>
        <dbReference type="SAM" id="Phobius"/>
    </source>
</evidence>
<dbReference type="AlphaFoldDB" id="A0A183K6A8"/>
<accession>A0A183K6A8</accession>
<keyword evidence="1" id="KW-1133">Transmembrane helix</keyword>